<evidence type="ECO:0000256" key="2">
    <source>
        <dbReference type="ARBA" id="ARBA00009636"/>
    </source>
</evidence>
<dbReference type="GO" id="GO:0005200">
    <property type="term" value="F:structural constituent of cytoskeleton"/>
    <property type="evidence" value="ECO:0007669"/>
    <property type="project" value="InterPro"/>
</dbReference>
<dbReference type="InterPro" id="IPR018316">
    <property type="entry name" value="Tubulin/FtsZ_2-layer-sand-dom"/>
</dbReference>
<evidence type="ECO:0000259" key="8">
    <source>
        <dbReference type="SMART" id="SM00865"/>
    </source>
</evidence>
<dbReference type="InterPro" id="IPR003008">
    <property type="entry name" value="Tubulin_FtsZ_GTPase"/>
</dbReference>
<evidence type="ECO:0000256" key="4">
    <source>
        <dbReference type="ARBA" id="ARBA00022741"/>
    </source>
</evidence>
<keyword evidence="10" id="KW-1185">Reference proteome</keyword>
<comment type="caution">
    <text evidence="9">The sequence shown here is derived from an EMBL/GenBank/DDBJ whole genome shotgun (WGS) entry which is preliminary data.</text>
</comment>
<keyword evidence="4 6" id="KW-0547">Nucleotide-binding</keyword>
<comment type="function">
    <text evidence="6">Tubulin is the major constituent of microtubules, a cylinder consisting of laterally associated linear protofilaments composed of alpha- and beta-tubulin heterodimers. Microtubules grow by the addition of GTP-tubulin dimers to the microtubule end, where a stabilizing cap forms. Below the cap, tubulin dimers are in GDP-bound state, owing to GTPase activity of alpha-tubulin.</text>
</comment>
<dbReference type="SUPFAM" id="SSF55307">
    <property type="entry name" value="Tubulin C-terminal domain-like"/>
    <property type="match status" value="1"/>
</dbReference>
<dbReference type="GO" id="GO:0003924">
    <property type="term" value="F:GTPase activity"/>
    <property type="evidence" value="ECO:0007669"/>
    <property type="project" value="InterPro"/>
</dbReference>
<dbReference type="CDD" id="cd02187">
    <property type="entry name" value="beta_tubulin"/>
    <property type="match status" value="1"/>
</dbReference>
<dbReference type="AlphaFoldDB" id="A0AAN9XZ10"/>
<protein>
    <recommendedName>
        <fullName evidence="6">Tubulin beta chain</fullName>
    </recommendedName>
</protein>
<evidence type="ECO:0000256" key="6">
    <source>
        <dbReference type="RuleBase" id="RU000352"/>
    </source>
</evidence>
<dbReference type="InterPro" id="IPR008280">
    <property type="entry name" value="Tub_FtsZ_C"/>
</dbReference>
<dbReference type="PRINTS" id="PR01161">
    <property type="entry name" value="TUBULIN"/>
</dbReference>
<evidence type="ECO:0000313" key="9">
    <source>
        <dbReference type="EMBL" id="KAK7575659.1"/>
    </source>
</evidence>
<dbReference type="Proteomes" id="UP001367676">
    <property type="component" value="Unassembled WGS sequence"/>
</dbReference>
<evidence type="ECO:0000313" key="10">
    <source>
        <dbReference type="Proteomes" id="UP001367676"/>
    </source>
</evidence>
<dbReference type="InterPro" id="IPR036525">
    <property type="entry name" value="Tubulin/FtsZ_GTPase_sf"/>
</dbReference>
<keyword evidence="3 6" id="KW-0493">Microtubule</keyword>
<dbReference type="InterPro" id="IPR002453">
    <property type="entry name" value="Beta_tubulin"/>
</dbReference>
<dbReference type="InterPro" id="IPR013838">
    <property type="entry name" value="Beta-tubulin_BS"/>
</dbReference>
<dbReference type="InterPro" id="IPR037103">
    <property type="entry name" value="Tubulin/FtsZ-like_C"/>
</dbReference>
<keyword evidence="5 6" id="KW-0342">GTP-binding</keyword>
<dbReference type="Gene3D" id="3.30.1330.20">
    <property type="entry name" value="Tubulin/FtsZ, C-terminal domain"/>
    <property type="match status" value="1"/>
</dbReference>
<comment type="cofactor">
    <cofactor evidence="1">
        <name>Mg(2+)</name>
        <dbReference type="ChEBI" id="CHEBI:18420"/>
    </cofactor>
</comment>
<dbReference type="SMART" id="SM00865">
    <property type="entry name" value="Tubulin_C"/>
    <property type="match status" value="1"/>
</dbReference>
<dbReference type="SUPFAM" id="SSF52490">
    <property type="entry name" value="Tubulin nucleotide-binding domain-like"/>
    <property type="match status" value="1"/>
</dbReference>
<dbReference type="PRINTS" id="PR01163">
    <property type="entry name" value="BETATUBULIN"/>
</dbReference>
<name>A0AAN9XZ10_9HEMI</name>
<dbReference type="InterPro" id="IPR000217">
    <property type="entry name" value="Tubulin"/>
</dbReference>
<dbReference type="InterPro" id="IPR017975">
    <property type="entry name" value="Tubulin_CS"/>
</dbReference>
<dbReference type="GO" id="GO:0005525">
    <property type="term" value="F:GTP binding"/>
    <property type="evidence" value="ECO:0007669"/>
    <property type="project" value="UniProtKB-UniRule"/>
</dbReference>
<dbReference type="Pfam" id="PF00091">
    <property type="entry name" value="Tubulin"/>
    <property type="match status" value="1"/>
</dbReference>
<comment type="similarity">
    <text evidence="2 6">Belongs to the tubulin family.</text>
</comment>
<organism evidence="9 10">
    <name type="scientific">Parthenolecanium corni</name>
    <dbReference type="NCBI Taxonomy" id="536013"/>
    <lineage>
        <taxon>Eukaryota</taxon>
        <taxon>Metazoa</taxon>
        <taxon>Ecdysozoa</taxon>
        <taxon>Arthropoda</taxon>
        <taxon>Hexapoda</taxon>
        <taxon>Insecta</taxon>
        <taxon>Pterygota</taxon>
        <taxon>Neoptera</taxon>
        <taxon>Paraneoptera</taxon>
        <taxon>Hemiptera</taxon>
        <taxon>Sternorrhyncha</taxon>
        <taxon>Coccoidea</taxon>
        <taxon>Coccidae</taxon>
        <taxon>Parthenolecanium</taxon>
    </lineage>
</organism>
<reference evidence="9 10" key="1">
    <citation type="submission" date="2024-03" db="EMBL/GenBank/DDBJ databases">
        <title>Adaptation during the transition from Ophiocordyceps entomopathogen to insect associate is accompanied by gene loss and intensified selection.</title>
        <authorList>
            <person name="Ward C.M."/>
            <person name="Onetto C.A."/>
            <person name="Borneman A.R."/>
        </authorList>
    </citation>
    <scope>NUCLEOTIDE SEQUENCE [LARGE SCALE GENOMIC DNA]</scope>
    <source>
        <strain evidence="9">AWRI1</strain>
        <tissue evidence="9">Single Adult Female</tissue>
    </source>
</reference>
<feature type="domain" description="Tubulin/FtsZ GTPase" evidence="7">
    <location>
        <begin position="47"/>
        <end position="244"/>
    </location>
</feature>
<dbReference type="GO" id="GO:0007017">
    <property type="term" value="P:microtubule-based process"/>
    <property type="evidence" value="ECO:0007669"/>
    <property type="project" value="InterPro"/>
</dbReference>
<dbReference type="PROSITE" id="PS00227">
    <property type="entry name" value="TUBULIN"/>
    <property type="match status" value="1"/>
</dbReference>
<dbReference type="PROSITE" id="PS00228">
    <property type="entry name" value="TUBULIN_B_AUTOREG"/>
    <property type="match status" value="1"/>
</dbReference>
<dbReference type="SMART" id="SM00864">
    <property type="entry name" value="Tubulin"/>
    <property type="match status" value="1"/>
</dbReference>
<gene>
    <name evidence="9" type="ORF">V9T40_011945</name>
</gene>
<evidence type="ECO:0000256" key="1">
    <source>
        <dbReference type="ARBA" id="ARBA00001946"/>
    </source>
</evidence>
<dbReference type="Pfam" id="PF03953">
    <property type="entry name" value="Tubulin_C"/>
    <property type="match status" value="1"/>
</dbReference>
<proteinExistence type="inferred from homology"/>
<accession>A0AAN9XZ10</accession>
<dbReference type="PANTHER" id="PTHR11588">
    <property type="entry name" value="TUBULIN"/>
    <property type="match status" value="1"/>
</dbReference>
<comment type="subunit">
    <text evidence="6">Dimer of alpha and beta chains. A typical microtubule is a hollow water-filled tube with an outer diameter of 25 nm and an inner diameter of 15 nM. Alpha-beta heterodimers associate head-to-tail to form protofilaments running lengthwise along the microtubule wall with the beta-tubulin subunit facing the microtubule plus end conferring a structural polarity. Microtubules usually have 13 protofilaments but different protofilament numbers can be found in some organisms and specialized cells.</text>
</comment>
<evidence type="ECO:0000256" key="3">
    <source>
        <dbReference type="ARBA" id="ARBA00022701"/>
    </source>
</evidence>
<feature type="domain" description="Tubulin/FtsZ 2-layer sandwich" evidence="8">
    <location>
        <begin position="246"/>
        <end position="376"/>
    </location>
</feature>
<dbReference type="Gene3D" id="1.10.287.600">
    <property type="entry name" value="Helix hairpin bin"/>
    <property type="match status" value="1"/>
</dbReference>
<dbReference type="InterPro" id="IPR023123">
    <property type="entry name" value="Tubulin_C"/>
</dbReference>
<dbReference type="EMBL" id="JBBCAQ010000036">
    <property type="protein sequence ID" value="KAK7575659.1"/>
    <property type="molecule type" value="Genomic_DNA"/>
</dbReference>
<sequence length="441" mass="49325">MREIISIHVGQCGNSIGYKFWEVIVTEHGVNANGLHCGEDPCQLKGINVYFREVDNRRFVPRAILVDLESGVFDAIKEKEFGRLFEPDSFIAGSQGAGKNWAKGYYSEGLELSSKVLERIRKEAEDCDCLQGFQLVHSIGGGTGSGLGSLMVERIRDMYPDPIISTHTVIPSPKVSDVVVEPYNAVLSTSSLVEFCDTCFTIDNEALYNIGMYSLKKKQPVYGELNHIVANTMSGITAAFRFPGQLNGDLRKLAVNLVPFPRLHFLVPSFAPLASSLNVNDLIMQIFDYKNMMADIDPRKGKFFAVGAIFRGKISAKQVEQQIIQLRYKNGSYFTDWIPDGIKTTVCDVSPIGFQKTATGIMNTSAIQEVFKRIVTQFSKMFERKAFLHWFQGEGVDEDDFNVSEFNANNLCDEYHIYEEAEIESDEEGFTSGNEPKGQQP</sequence>
<evidence type="ECO:0000259" key="7">
    <source>
        <dbReference type="SMART" id="SM00864"/>
    </source>
</evidence>
<dbReference type="Gene3D" id="3.40.50.1440">
    <property type="entry name" value="Tubulin/FtsZ, GTPase domain"/>
    <property type="match status" value="1"/>
</dbReference>
<dbReference type="GO" id="GO:0005874">
    <property type="term" value="C:microtubule"/>
    <property type="evidence" value="ECO:0007669"/>
    <property type="project" value="UniProtKB-KW"/>
</dbReference>
<evidence type="ECO:0000256" key="5">
    <source>
        <dbReference type="ARBA" id="ARBA00023134"/>
    </source>
</evidence>